<evidence type="ECO:0000256" key="1">
    <source>
        <dbReference type="ARBA" id="ARBA00004202"/>
    </source>
</evidence>
<keyword evidence="3" id="KW-0547">Nucleotide-binding</keyword>
<sequence length="303" mass="32744">MGATVITARGLRMRYGRAEVLRGVDLEVRAGEVFALLGPNGAGKTTTIEILEGFRRRSAGEARVLGTDPGKGGDAWRARIGVVLQNWRDHPRWGVRRLLAHVAEFYDRPRDPDELLDALGLTAQAGQAVGRLSGGQRRRLDVALGIVGRPELLFLDEPTAGFDPEARDGFHALVERLAREEGMTIMLTTHDLAEAERLADRIAILVAGSVAVCGTPSGLASVVRARSEVRWVEGGAVRSERPDDASRLAYELHRRFAGPVPGLEIRRPSLEESYLDLVRRAGPDGPGAAAFAADGPRAEREAA</sequence>
<comment type="caution">
    <text evidence="8">The sequence shown here is derived from an EMBL/GenBank/DDBJ whole genome shotgun (WGS) entry which is preliminary data.</text>
</comment>
<feature type="domain" description="ABC transporter" evidence="7">
    <location>
        <begin position="6"/>
        <end position="232"/>
    </location>
</feature>
<evidence type="ECO:0000259" key="7">
    <source>
        <dbReference type="PROSITE" id="PS50893"/>
    </source>
</evidence>
<evidence type="ECO:0000256" key="2">
    <source>
        <dbReference type="ARBA" id="ARBA00022448"/>
    </source>
</evidence>
<evidence type="ECO:0000256" key="3">
    <source>
        <dbReference type="ARBA" id="ARBA00022741"/>
    </source>
</evidence>
<organism evidence="8 9">
    <name type="scientific">Actinomadura yumaensis</name>
    <dbReference type="NCBI Taxonomy" id="111807"/>
    <lineage>
        <taxon>Bacteria</taxon>
        <taxon>Bacillati</taxon>
        <taxon>Actinomycetota</taxon>
        <taxon>Actinomycetes</taxon>
        <taxon>Streptosporangiales</taxon>
        <taxon>Thermomonosporaceae</taxon>
        <taxon>Actinomadura</taxon>
    </lineage>
</organism>
<dbReference type="InterPro" id="IPR027417">
    <property type="entry name" value="P-loop_NTPase"/>
</dbReference>
<reference evidence="9" key="1">
    <citation type="journal article" date="2019" name="Int. J. Syst. Evol. Microbiol.">
        <title>The Global Catalogue of Microorganisms (GCM) 10K type strain sequencing project: providing services to taxonomists for standard genome sequencing and annotation.</title>
        <authorList>
            <consortium name="The Broad Institute Genomics Platform"/>
            <consortium name="The Broad Institute Genome Sequencing Center for Infectious Disease"/>
            <person name="Wu L."/>
            <person name="Ma J."/>
        </authorList>
    </citation>
    <scope>NUCLEOTIDE SEQUENCE [LARGE SCALE GENOMIC DNA]</scope>
    <source>
        <strain evidence="9">JCM 3369</strain>
    </source>
</reference>
<keyword evidence="5" id="KW-0046">Antibiotic resistance</keyword>
<evidence type="ECO:0000313" key="9">
    <source>
        <dbReference type="Proteomes" id="UP001596380"/>
    </source>
</evidence>
<dbReference type="RefSeq" id="WP_160819702.1">
    <property type="nucleotide sequence ID" value="NZ_JBHSXS010000001.1"/>
</dbReference>
<comment type="subcellular location">
    <subcellularLocation>
        <location evidence="1">Cell membrane</location>
        <topology evidence="1">Peripheral membrane protein</topology>
    </subcellularLocation>
</comment>
<accession>A0ABW2CAI2</accession>
<dbReference type="InterPro" id="IPR050763">
    <property type="entry name" value="ABC_transporter_ATP-binding"/>
</dbReference>
<keyword evidence="2" id="KW-0813">Transport</keyword>
<keyword evidence="9" id="KW-1185">Reference proteome</keyword>
<dbReference type="GO" id="GO:0005524">
    <property type="term" value="F:ATP binding"/>
    <property type="evidence" value="ECO:0007669"/>
    <property type="project" value="UniProtKB-KW"/>
</dbReference>
<dbReference type="InterPro" id="IPR003593">
    <property type="entry name" value="AAA+_ATPase"/>
</dbReference>
<protein>
    <submittedName>
        <fullName evidence="8">ABC transporter ATP-binding protein</fullName>
    </submittedName>
</protein>
<evidence type="ECO:0000256" key="6">
    <source>
        <dbReference type="SAM" id="MobiDB-lite"/>
    </source>
</evidence>
<feature type="region of interest" description="Disordered" evidence="6">
    <location>
        <begin position="281"/>
        <end position="303"/>
    </location>
</feature>
<dbReference type="PANTHER" id="PTHR42711:SF16">
    <property type="entry name" value="ABC TRANSPORTER ATP-BINDING PROTEIN"/>
    <property type="match status" value="1"/>
</dbReference>
<dbReference type="PROSITE" id="PS50893">
    <property type="entry name" value="ABC_TRANSPORTER_2"/>
    <property type="match status" value="1"/>
</dbReference>
<dbReference type="Gene3D" id="3.40.50.300">
    <property type="entry name" value="P-loop containing nucleotide triphosphate hydrolases"/>
    <property type="match status" value="1"/>
</dbReference>
<keyword evidence="4 8" id="KW-0067">ATP-binding</keyword>
<dbReference type="InterPro" id="IPR017871">
    <property type="entry name" value="ABC_transporter-like_CS"/>
</dbReference>
<dbReference type="PROSITE" id="PS00211">
    <property type="entry name" value="ABC_TRANSPORTER_1"/>
    <property type="match status" value="1"/>
</dbReference>
<dbReference type="SMART" id="SM00382">
    <property type="entry name" value="AAA"/>
    <property type="match status" value="1"/>
</dbReference>
<feature type="compositionally biased region" description="Low complexity" evidence="6">
    <location>
        <begin position="286"/>
        <end position="295"/>
    </location>
</feature>
<gene>
    <name evidence="8" type="ORF">ACFQKB_03165</name>
</gene>
<dbReference type="Pfam" id="PF00005">
    <property type="entry name" value="ABC_tran"/>
    <property type="match status" value="1"/>
</dbReference>
<dbReference type="InterPro" id="IPR003439">
    <property type="entry name" value="ABC_transporter-like_ATP-bd"/>
</dbReference>
<evidence type="ECO:0000256" key="5">
    <source>
        <dbReference type="ARBA" id="ARBA00023251"/>
    </source>
</evidence>
<dbReference type="Proteomes" id="UP001596380">
    <property type="component" value="Unassembled WGS sequence"/>
</dbReference>
<dbReference type="CDD" id="cd03230">
    <property type="entry name" value="ABC_DR_subfamily_A"/>
    <property type="match status" value="1"/>
</dbReference>
<dbReference type="SUPFAM" id="SSF52540">
    <property type="entry name" value="P-loop containing nucleoside triphosphate hydrolases"/>
    <property type="match status" value="1"/>
</dbReference>
<dbReference type="PANTHER" id="PTHR42711">
    <property type="entry name" value="ABC TRANSPORTER ATP-BINDING PROTEIN"/>
    <property type="match status" value="1"/>
</dbReference>
<dbReference type="EMBL" id="JBHSXS010000001">
    <property type="protein sequence ID" value="MFC6878762.1"/>
    <property type="molecule type" value="Genomic_DNA"/>
</dbReference>
<name>A0ABW2CAI2_9ACTN</name>
<evidence type="ECO:0000256" key="4">
    <source>
        <dbReference type="ARBA" id="ARBA00022840"/>
    </source>
</evidence>
<proteinExistence type="predicted"/>
<evidence type="ECO:0000313" key="8">
    <source>
        <dbReference type="EMBL" id="MFC6878762.1"/>
    </source>
</evidence>